<keyword evidence="3" id="KW-1185">Reference proteome</keyword>
<dbReference type="OrthoDB" id="947745at2"/>
<feature type="chain" id="PRO_5015455358" evidence="1">
    <location>
        <begin position="37"/>
        <end position="291"/>
    </location>
</feature>
<dbReference type="InterPro" id="IPR010344">
    <property type="entry name" value="YbjH"/>
</dbReference>
<feature type="signal peptide" evidence="1">
    <location>
        <begin position="1"/>
        <end position="36"/>
    </location>
</feature>
<dbReference type="EMBL" id="PVTE01000047">
    <property type="protein sequence ID" value="PRY22072.1"/>
    <property type="molecule type" value="Genomic_DNA"/>
</dbReference>
<dbReference type="RefSeq" id="WP_146141560.1">
    <property type="nucleotide sequence ID" value="NZ_PVTE01000047.1"/>
</dbReference>
<accession>A0A2T0RLS2</accession>
<evidence type="ECO:0000256" key="1">
    <source>
        <dbReference type="SAM" id="SignalP"/>
    </source>
</evidence>
<evidence type="ECO:0000313" key="3">
    <source>
        <dbReference type="Proteomes" id="UP000238375"/>
    </source>
</evidence>
<sequence length="291" mass="31578">MALRLHSFCSLLASRAARRVLLWGLGMAASAAPSLAQVNISGKAGLLYVPTATILSDGTFHAGYSYNPVNYAFRFNPGANPLIKTRNSESIFFVNLVVLPRLELNVNLLRPNGPIQYGARGIGDRQIDVKYGLLTERADRPSVALIASIPLGIDNSLVTNVIVATKHVAVSSAIELELTAGYACPYYVDRADMRNDQNSTLFSGFVLRDKRDMKSYYLAGPIGGVKASLSRKGGVMAEWDSQHLNLGGYATFFKHWTVQAGVVNFDQLTFGASYAFSLLSTKHSASHDKAK</sequence>
<name>A0A2T0RLS2_9BACT</name>
<keyword evidence="1" id="KW-0732">Signal</keyword>
<dbReference type="AlphaFoldDB" id="A0A2T0RLS2"/>
<proteinExistence type="predicted"/>
<evidence type="ECO:0000313" key="2">
    <source>
        <dbReference type="EMBL" id="PRY22072.1"/>
    </source>
</evidence>
<gene>
    <name evidence="2" type="ORF">CLV58_14721</name>
</gene>
<reference evidence="2 3" key="1">
    <citation type="submission" date="2018-03" db="EMBL/GenBank/DDBJ databases">
        <title>Genomic Encyclopedia of Archaeal and Bacterial Type Strains, Phase II (KMG-II): from individual species to whole genera.</title>
        <authorList>
            <person name="Goeker M."/>
        </authorList>
    </citation>
    <scope>NUCLEOTIDE SEQUENCE [LARGE SCALE GENOMIC DNA]</scope>
    <source>
        <strain evidence="2 3">DSM 28354</strain>
    </source>
</reference>
<comment type="caution">
    <text evidence="2">The sequence shown here is derived from an EMBL/GenBank/DDBJ whole genome shotgun (WGS) entry which is preliminary data.</text>
</comment>
<organism evidence="2 3">
    <name type="scientific">Spirosoma oryzae</name>
    <dbReference type="NCBI Taxonomy" id="1469603"/>
    <lineage>
        <taxon>Bacteria</taxon>
        <taxon>Pseudomonadati</taxon>
        <taxon>Bacteroidota</taxon>
        <taxon>Cytophagia</taxon>
        <taxon>Cytophagales</taxon>
        <taxon>Cytophagaceae</taxon>
        <taxon>Spirosoma</taxon>
    </lineage>
</organism>
<dbReference type="Pfam" id="PF06082">
    <property type="entry name" value="YjbH"/>
    <property type="match status" value="1"/>
</dbReference>
<dbReference type="Proteomes" id="UP000238375">
    <property type="component" value="Unassembled WGS sequence"/>
</dbReference>
<protein>
    <submittedName>
        <fullName evidence="2">Exopolysaccharide biosynthesis protein YbjH</fullName>
    </submittedName>
</protein>